<accession>A0ABP9U6V2</accession>
<evidence type="ECO:0000256" key="2">
    <source>
        <dbReference type="SAM" id="SignalP"/>
    </source>
</evidence>
<reference evidence="3 4" key="1">
    <citation type="submission" date="2024-02" db="EMBL/GenBank/DDBJ databases">
        <title>Deinococcus caeni NBRC 101312.</title>
        <authorList>
            <person name="Ichikawa N."/>
            <person name="Katano-Makiyama Y."/>
            <person name="Hidaka K."/>
        </authorList>
    </citation>
    <scope>NUCLEOTIDE SEQUENCE [LARGE SCALE GENOMIC DNA]</scope>
    <source>
        <strain evidence="3 4">NBRC 101312</strain>
    </source>
</reference>
<comment type="caution">
    <text evidence="3">The sequence shown here is derived from an EMBL/GenBank/DDBJ whole genome shotgun (WGS) entry which is preliminary data.</text>
</comment>
<evidence type="ECO:0000256" key="1">
    <source>
        <dbReference type="SAM" id="MobiDB-lite"/>
    </source>
</evidence>
<protein>
    <recommendedName>
        <fullName evidence="5">Secreted protein</fullName>
    </recommendedName>
</protein>
<keyword evidence="4" id="KW-1185">Reference proteome</keyword>
<proteinExistence type="predicted"/>
<evidence type="ECO:0000313" key="3">
    <source>
        <dbReference type="EMBL" id="GAA5438576.1"/>
    </source>
</evidence>
<sequence length="120" mass="12305">MTRLLTRLLFVLTASSASALGAAQAATVTLTPGQTAALGSGTVTLLRVQDSRCPMNARCVRAGELKVSVLSVQGGRTRLLHLQLPATSGDTPGLRVVGASGPLAGQPTRDPLTVTLSDDR</sequence>
<name>A0ABP9U6V2_9DEIO</name>
<organism evidence="3 4">
    <name type="scientific">Deinococcus caeni</name>
    <dbReference type="NCBI Taxonomy" id="569127"/>
    <lineage>
        <taxon>Bacteria</taxon>
        <taxon>Thermotogati</taxon>
        <taxon>Deinococcota</taxon>
        <taxon>Deinococci</taxon>
        <taxon>Deinococcales</taxon>
        <taxon>Deinococcaceae</taxon>
        <taxon>Deinococcus</taxon>
    </lineage>
</organism>
<dbReference type="RefSeq" id="WP_345440278.1">
    <property type="nucleotide sequence ID" value="NZ_BAABQU010000001.1"/>
</dbReference>
<feature type="region of interest" description="Disordered" evidence="1">
    <location>
        <begin position="87"/>
        <end position="120"/>
    </location>
</feature>
<evidence type="ECO:0008006" key="5">
    <source>
        <dbReference type="Google" id="ProtNLM"/>
    </source>
</evidence>
<keyword evidence="2" id="KW-0732">Signal</keyword>
<gene>
    <name evidence="3" type="ORF">Dcae01_00062</name>
</gene>
<feature type="chain" id="PRO_5047044426" description="Secreted protein" evidence="2">
    <location>
        <begin position="20"/>
        <end position="120"/>
    </location>
</feature>
<dbReference type="Proteomes" id="UP001423409">
    <property type="component" value="Unassembled WGS sequence"/>
</dbReference>
<evidence type="ECO:0000313" key="4">
    <source>
        <dbReference type="Proteomes" id="UP001423409"/>
    </source>
</evidence>
<dbReference type="EMBL" id="BAABQU010000001">
    <property type="protein sequence ID" value="GAA5438576.1"/>
    <property type="molecule type" value="Genomic_DNA"/>
</dbReference>
<feature type="signal peptide" evidence="2">
    <location>
        <begin position="1"/>
        <end position="19"/>
    </location>
</feature>